<evidence type="ECO:0000313" key="5">
    <source>
        <dbReference type="Proteomes" id="UP001390339"/>
    </source>
</evidence>
<reference evidence="4 5" key="1">
    <citation type="journal article" date="2024" name="IMA Fungus">
        <title>Apiospora arundinis, a panoply of carbohydrate-active enzymes and secondary metabolites.</title>
        <authorList>
            <person name="Sorensen T."/>
            <person name="Petersen C."/>
            <person name="Muurmann A.T."/>
            <person name="Christiansen J.V."/>
            <person name="Brundto M.L."/>
            <person name="Overgaard C.K."/>
            <person name="Boysen A.T."/>
            <person name="Wollenberg R.D."/>
            <person name="Larsen T.O."/>
            <person name="Sorensen J.L."/>
            <person name="Nielsen K.L."/>
            <person name="Sondergaard T.E."/>
        </authorList>
    </citation>
    <scope>NUCLEOTIDE SEQUENCE [LARGE SCALE GENOMIC DNA]</scope>
    <source>
        <strain evidence="4 5">AAU 773</strain>
    </source>
</reference>
<dbReference type="PANTHER" id="PTHR10039:SF15">
    <property type="entry name" value="NACHT DOMAIN-CONTAINING PROTEIN"/>
    <property type="match status" value="1"/>
</dbReference>
<feature type="domain" description="Nephrocystin 3-like N-terminal" evidence="3">
    <location>
        <begin position="30"/>
        <end position="194"/>
    </location>
</feature>
<organism evidence="4 5">
    <name type="scientific">Apiospora arundinis</name>
    <dbReference type="NCBI Taxonomy" id="335852"/>
    <lineage>
        <taxon>Eukaryota</taxon>
        <taxon>Fungi</taxon>
        <taxon>Dikarya</taxon>
        <taxon>Ascomycota</taxon>
        <taxon>Pezizomycotina</taxon>
        <taxon>Sordariomycetes</taxon>
        <taxon>Xylariomycetidae</taxon>
        <taxon>Amphisphaeriales</taxon>
        <taxon>Apiosporaceae</taxon>
        <taxon>Apiospora</taxon>
    </lineage>
</organism>
<name>A0ABR2ISE1_9PEZI</name>
<dbReference type="Gene3D" id="3.40.50.300">
    <property type="entry name" value="P-loop containing nucleotide triphosphate hydrolases"/>
    <property type="match status" value="1"/>
</dbReference>
<feature type="region of interest" description="Disordered" evidence="2">
    <location>
        <begin position="113"/>
        <end position="135"/>
    </location>
</feature>
<evidence type="ECO:0000313" key="4">
    <source>
        <dbReference type="EMBL" id="KAK8867742.1"/>
    </source>
</evidence>
<dbReference type="PANTHER" id="PTHR10039">
    <property type="entry name" value="AMELOGENIN"/>
    <property type="match status" value="1"/>
</dbReference>
<proteinExistence type="predicted"/>
<keyword evidence="1" id="KW-0677">Repeat</keyword>
<keyword evidence="5" id="KW-1185">Reference proteome</keyword>
<feature type="compositionally biased region" description="Basic and acidic residues" evidence="2">
    <location>
        <begin position="117"/>
        <end position="135"/>
    </location>
</feature>
<dbReference type="EMBL" id="JAPCWZ010000004">
    <property type="protein sequence ID" value="KAK8867742.1"/>
    <property type="molecule type" value="Genomic_DNA"/>
</dbReference>
<protein>
    <submittedName>
        <fullName evidence="4">Heterokaryon incompatibility protein</fullName>
    </submittedName>
</protein>
<gene>
    <name evidence="4" type="ORF">PGQ11_006320</name>
</gene>
<comment type="caution">
    <text evidence="4">The sequence shown here is derived from an EMBL/GenBank/DDBJ whole genome shotgun (WGS) entry which is preliminary data.</text>
</comment>
<dbReference type="Proteomes" id="UP001390339">
    <property type="component" value="Unassembled WGS sequence"/>
</dbReference>
<dbReference type="Pfam" id="PF24883">
    <property type="entry name" value="NPHP3_N"/>
    <property type="match status" value="1"/>
</dbReference>
<accession>A0ABR2ISE1</accession>
<evidence type="ECO:0000256" key="1">
    <source>
        <dbReference type="ARBA" id="ARBA00022737"/>
    </source>
</evidence>
<dbReference type="SUPFAM" id="SSF52540">
    <property type="entry name" value="P-loop containing nucleoside triphosphate hydrolases"/>
    <property type="match status" value="1"/>
</dbReference>
<evidence type="ECO:0000256" key="2">
    <source>
        <dbReference type="SAM" id="MobiDB-lite"/>
    </source>
</evidence>
<dbReference type="InterPro" id="IPR027417">
    <property type="entry name" value="P-loop_NTPase"/>
</dbReference>
<sequence>MAIKQTTQDDWSHWLKHGCLPLFDIDRPVEYRHWKSDDCSFQLRCIGGPGSGKTTLSHIIVKDLENSFQGAGTAIISISVQPLSAHSEQGGGSYPISTQLLLEIQRQLRTYTAPSSGEKKIEGHDEVDTSQEKPSHEDGVMYEWIQNRMKPLDRAFLVIDDLDQAFCDIAQYQDIESHISRLQSLGFKILVTSRVPYQTGEISACDVKTHTGPSKLLLWWECETCGPEVYDICYECKDAGTLCNQADHAECLLVQAPKKVQTDINHFFNSEGLRVLVKEAIQREHGDLGLDDNTPEPSPWPPLSSLGQELTTPANKAARTAEDLVSKTVDRAGGNVTVARLRLDHIGKASTLKEARSVGDRLPRELVQVFDAAIYDMEKNSFGIQRFLGLHSIRFVAKHGGEKPFVELVEELCQAWKEDEQELYEVLDAEDAVEQILFTARGFLTSRRLMGGVMLACFQVDFRNYVAEDYSEVLSLL</sequence>
<dbReference type="InterPro" id="IPR056884">
    <property type="entry name" value="NPHP3-like_N"/>
</dbReference>
<evidence type="ECO:0000259" key="3">
    <source>
        <dbReference type="Pfam" id="PF24883"/>
    </source>
</evidence>